<evidence type="ECO:0000256" key="8">
    <source>
        <dbReference type="SAM" id="MobiDB-lite"/>
    </source>
</evidence>
<dbReference type="Proteomes" id="UP000054560">
    <property type="component" value="Unassembled WGS sequence"/>
</dbReference>
<organism evidence="10 11">
    <name type="scientific">Sphaeroforma arctica JP610</name>
    <dbReference type="NCBI Taxonomy" id="667725"/>
    <lineage>
        <taxon>Eukaryota</taxon>
        <taxon>Ichthyosporea</taxon>
        <taxon>Ichthyophonida</taxon>
        <taxon>Sphaeroforma</taxon>
    </lineage>
</organism>
<evidence type="ECO:0000256" key="1">
    <source>
        <dbReference type="ARBA" id="ARBA00003632"/>
    </source>
</evidence>
<feature type="domain" description="U4/U6.U5 small nuclear ribonucleoprotein 27kDa protein" evidence="9">
    <location>
        <begin position="24"/>
        <end position="76"/>
    </location>
</feature>
<evidence type="ECO:0000313" key="11">
    <source>
        <dbReference type="Proteomes" id="UP000054560"/>
    </source>
</evidence>
<accession>A0A0L0FFY8</accession>
<dbReference type="GO" id="GO:0008380">
    <property type="term" value="P:RNA splicing"/>
    <property type="evidence" value="ECO:0007669"/>
    <property type="project" value="UniProtKB-KW"/>
</dbReference>
<evidence type="ECO:0000256" key="2">
    <source>
        <dbReference type="ARBA" id="ARBA00004123"/>
    </source>
</evidence>
<feature type="compositionally biased region" description="Acidic residues" evidence="8">
    <location>
        <begin position="11"/>
        <end position="21"/>
    </location>
</feature>
<keyword evidence="6" id="KW-0508">mRNA splicing</keyword>
<evidence type="ECO:0000256" key="3">
    <source>
        <dbReference type="ARBA" id="ARBA00008218"/>
    </source>
</evidence>
<dbReference type="InterPro" id="IPR013957">
    <property type="entry name" value="SNRNP27"/>
</dbReference>
<dbReference type="PANTHER" id="PTHR31077">
    <property type="entry name" value="U4/U6.U5 SMALL NUCLEAR RIBONUCLEOPROTEIN 27 KDA PROTEIN"/>
    <property type="match status" value="1"/>
</dbReference>
<dbReference type="GO" id="GO:0071011">
    <property type="term" value="C:precatalytic spliceosome"/>
    <property type="evidence" value="ECO:0007669"/>
    <property type="project" value="TreeGrafter"/>
</dbReference>
<evidence type="ECO:0000256" key="6">
    <source>
        <dbReference type="ARBA" id="ARBA00023187"/>
    </source>
</evidence>
<dbReference type="Pfam" id="PF08648">
    <property type="entry name" value="SNRNP27"/>
    <property type="match status" value="1"/>
</dbReference>
<dbReference type="AlphaFoldDB" id="A0A0L0FFY8"/>
<comment type="function">
    <text evidence="1">May play a role in mRNA splicing.</text>
</comment>
<evidence type="ECO:0000256" key="4">
    <source>
        <dbReference type="ARBA" id="ARBA00011825"/>
    </source>
</evidence>
<dbReference type="STRING" id="667725.A0A0L0FFY8"/>
<protein>
    <recommendedName>
        <fullName evidence="9">U4/U6.U5 small nuclear ribonucleoprotein 27kDa protein domain-containing protein</fullName>
    </recommendedName>
</protein>
<dbReference type="EMBL" id="KQ243477">
    <property type="protein sequence ID" value="KNC75684.1"/>
    <property type="molecule type" value="Genomic_DNA"/>
</dbReference>
<evidence type="ECO:0000313" key="10">
    <source>
        <dbReference type="EMBL" id="KNC75684.1"/>
    </source>
</evidence>
<gene>
    <name evidence="10" type="ORF">SARC_11795</name>
</gene>
<dbReference type="GO" id="GO:0006397">
    <property type="term" value="P:mRNA processing"/>
    <property type="evidence" value="ECO:0007669"/>
    <property type="project" value="UniProtKB-KW"/>
</dbReference>
<keyword evidence="7" id="KW-0539">Nucleus</keyword>
<comment type="subunit">
    <text evidence="4">Part of a tri-snRNP complex.</text>
</comment>
<dbReference type="OrthoDB" id="21368at2759"/>
<proteinExistence type="inferred from homology"/>
<reference evidence="10 11" key="1">
    <citation type="submission" date="2011-02" db="EMBL/GenBank/DDBJ databases">
        <title>The Genome Sequence of Sphaeroforma arctica JP610.</title>
        <authorList>
            <consortium name="The Broad Institute Genome Sequencing Platform"/>
            <person name="Russ C."/>
            <person name="Cuomo C."/>
            <person name="Young S.K."/>
            <person name="Zeng Q."/>
            <person name="Gargeya S."/>
            <person name="Alvarado L."/>
            <person name="Berlin A."/>
            <person name="Chapman S.B."/>
            <person name="Chen Z."/>
            <person name="Freedman E."/>
            <person name="Gellesch M."/>
            <person name="Goldberg J."/>
            <person name="Griggs A."/>
            <person name="Gujja S."/>
            <person name="Heilman E."/>
            <person name="Heiman D."/>
            <person name="Howarth C."/>
            <person name="Mehta T."/>
            <person name="Neiman D."/>
            <person name="Pearson M."/>
            <person name="Roberts A."/>
            <person name="Saif S."/>
            <person name="Shea T."/>
            <person name="Shenoy N."/>
            <person name="Sisk P."/>
            <person name="Stolte C."/>
            <person name="Sykes S."/>
            <person name="White J."/>
            <person name="Yandava C."/>
            <person name="Burger G."/>
            <person name="Gray M.W."/>
            <person name="Holland P.W.H."/>
            <person name="King N."/>
            <person name="Lang F.B.F."/>
            <person name="Roger A.J."/>
            <person name="Ruiz-Trillo I."/>
            <person name="Haas B."/>
            <person name="Nusbaum C."/>
            <person name="Birren B."/>
        </authorList>
    </citation>
    <scope>NUCLEOTIDE SEQUENCE [LARGE SCALE GENOMIC DNA]</scope>
    <source>
        <strain evidence="10 11">JP610</strain>
    </source>
</reference>
<feature type="non-terminal residue" evidence="10">
    <location>
        <position position="1"/>
    </location>
</feature>
<keyword evidence="5" id="KW-0507">mRNA processing</keyword>
<dbReference type="GeneID" id="25912299"/>
<dbReference type="PANTHER" id="PTHR31077:SF1">
    <property type="entry name" value="U4_U6.U5 SMALL NUCLEAR RIBONUCLEOPROTEIN 27 KDA PROTEIN"/>
    <property type="match status" value="1"/>
</dbReference>
<name>A0A0L0FFY8_9EUKA</name>
<sequence>SLDKPPAAQEAGEESLDEGEVVEEADLMAKLMGFSSFDSTQGQHVPGTDVSGVIVKHKREYRQYMNRRGGFNKPLPGGPAGK</sequence>
<feature type="region of interest" description="Disordered" evidence="8">
    <location>
        <begin position="1"/>
        <end position="21"/>
    </location>
</feature>
<comment type="similarity">
    <text evidence="3">Belongs to the SNUT3 family.</text>
</comment>
<dbReference type="RefSeq" id="XP_014149586.1">
    <property type="nucleotide sequence ID" value="XM_014294111.1"/>
</dbReference>
<keyword evidence="11" id="KW-1185">Reference proteome</keyword>
<evidence type="ECO:0000256" key="5">
    <source>
        <dbReference type="ARBA" id="ARBA00022664"/>
    </source>
</evidence>
<comment type="subcellular location">
    <subcellularLocation>
        <location evidence="2">Nucleus</location>
    </subcellularLocation>
</comment>
<dbReference type="eggNOG" id="KOG3263">
    <property type="taxonomic scope" value="Eukaryota"/>
</dbReference>
<evidence type="ECO:0000256" key="7">
    <source>
        <dbReference type="ARBA" id="ARBA00023242"/>
    </source>
</evidence>
<evidence type="ECO:0000259" key="9">
    <source>
        <dbReference type="Pfam" id="PF08648"/>
    </source>
</evidence>